<reference evidence="2 3" key="1">
    <citation type="submission" date="2014-03" db="EMBL/GenBank/DDBJ databases">
        <title>Draft Genome Sequences of Four Burkholderia Strains.</title>
        <authorList>
            <person name="Liu X.Y."/>
            <person name="Li C.X."/>
            <person name="Xu J.H."/>
        </authorList>
    </citation>
    <scope>NUCLEOTIDE SEQUENCE [LARGE SCALE GENOMIC DNA]</scope>
    <source>
        <strain evidence="2 3">DSM 50014</strain>
    </source>
</reference>
<evidence type="ECO:0000313" key="3">
    <source>
        <dbReference type="Proteomes" id="UP000027466"/>
    </source>
</evidence>
<dbReference type="SMART" id="SM00880">
    <property type="entry name" value="CHAD"/>
    <property type="match status" value="1"/>
</dbReference>
<dbReference type="RefSeq" id="WP_232256302.1">
    <property type="nucleotide sequence ID" value="NZ_CADFFX010000010.1"/>
</dbReference>
<dbReference type="Proteomes" id="UP000027466">
    <property type="component" value="Unassembled WGS sequence"/>
</dbReference>
<sequence length="287" mass="31935">MIGDDDLAVLAQQPVADAFVILTAPAASEALRRTEQMTATVDAEALHQLHLALQRLRILWWAFEPLLDMKAAKAASKRFKQFADIAGKPRNLEVVCDVLARAKKPNASLGSLLRTIDGRRGYASAESWATIRKAELDVTLRRALADARRRLESRAENPSLKEFAQLRVALANADLKKKERRAGRTKHIGYKALHGVEEAASKLKYLLEFFAPVLEADHRAAIEHLAATQEKLGKLSEVVASEEVVRDVATDLHDKAAVHHAVRWLTKQKRCETRAAAELLRYATAHH</sequence>
<evidence type="ECO:0000313" key="2">
    <source>
        <dbReference type="EMBL" id="KDR42220.1"/>
    </source>
</evidence>
<dbReference type="AlphaFoldDB" id="A0A069PNQ2"/>
<dbReference type="Gene3D" id="1.40.20.10">
    <property type="entry name" value="CHAD domain"/>
    <property type="match status" value="1"/>
</dbReference>
<dbReference type="PANTHER" id="PTHR39339:SF1">
    <property type="entry name" value="CHAD DOMAIN-CONTAINING PROTEIN"/>
    <property type="match status" value="1"/>
</dbReference>
<name>A0A069PNQ2_9BURK</name>
<accession>A0A069PNQ2</accession>
<organism evidence="2 3">
    <name type="scientific">Caballeronia glathei</name>
    <dbReference type="NCBI Taxonomy" id="60547"/>
    <lineage>
        <taxon>Bacteria</taxon>
        <taxon>Pseudomonadati</taxon>
        <taxon>Pseudomonadota</taxon>
        <taxon>Betaproteobacteria</taxon>
        <taxon>Burkholderiales</taxon>
        <taxon>Burkholderiaceae</taxon>
        <taxon>Caballeronia</taxon>
    </lineage>
</organism>
<keyword evidence="3" id="KW-1185">Reference proteome</keyword>
<comment type="caution">
    <text evidence="2">The sequence shown here is derived from an EMBL/GenBank/DDBJ whole genome shotgun (WGS) entry which is preliminary data.</text>
</comment>
<dbReference type="InterPro" id="IPR038186">
    <property type="entry name" value="CHAD_dom_sf"/>
</dbReference>
<feature type="domain" description="CHAD" evidence="1">
    <location>
        <begin position="12"/>
        <end position="287"/>
    </location>
</feature>
<evidence type="ECO:0000259" key="1">
    <source>
        <dbReference type="PROSITE" id="PS51708"/>
    </source>
</evidence>
<protein>
    <recommendedName>
        <fullName evidence="1">CHAD domain-containing protein</fullName>
    </recommendedName>
</protein>
<gene>
    <name evidence="2" type="ORF">BG61_11340</name>
</gene>
<dbReference type="STRING" id="60547.GCA_000751215_04057"/>
<dbReference type="InterPro" id="IPR007899">
    <property type="entry name" value="CHAD_dom"/>
</dbReference>
<dbReference type="PANTHER" id="PTHR39339">
    <property type="entry name" value="SLR1444 PROTEIN"/>
    <property type="match status" value="1"/>
</dbReference>
<proteinExistence type="predicted"/>
<dbReference type="EMBL" id="JFHC01000019">
    <property type="protein sequence ID" value="KDR42220.1"/>
    <property type="molecule type" value="Genomic_DNA"/>
</dbReference>
<dbReference type="Pfam" id="PF05235">
    <property type="entry name" value="CHAD"/>
    <property type="match status" value="1"/>
</dbReference>
<dbReference type="PROSITE" id="PS51708">
    <property type="entry name" value="CHAD"/>
    <property type="match status" value="1"/>
</dbReference>